<reference evidence="5 6" key="1">
    <citation type="submission" date="2019-09" db="EMBL/GenBank/DDBJ databases">
        <title>The hologenome of the rock-dwelling lichen Lasallia pustulata.</title>
        <authorList>
            <person name="Greshake Tzovaras B."/>
            <person name="Segers F."/>
            <person name="Bicker A."/>
            <person name="Dal Grande F."/>
            <person name="Otte J."/>
            <person name="Hankeln T."/>
            <person name="Schmitt I."/>
            <person name="Ebersberger I."/>
        </authorList>
    </citation>
    <scope>NUCLEOTIDE SEQUENCE [LARGE SCALE GENOMIC DNA]</scope>
    <source>
        <strain evidence="5">A1-1</strain>
    </source>
</reference>
<keyword evidence="2" id="KW-1133">Transmembrane helix</keyword>
<dbReference type="AlphaFoldDB" id="A0A5M8PZB0"/>
<feature type="region of interest" description="Disordered" evidence="1">
    <location>
        <begin position="139"/>
        <end position="172"/>
    </location>
</feature>
<evidence type="ECO:0000256" key="2">
    <source>
        <dbReference type="SAM" id="Phobius"/>
    </source>
</evidence>
<proteinExistence type="predicted"/>
<feature type="region of interest" description="Disordered" evidence="1">
    <location>
        <begin position="189"/>
        <end position="210"/>
    </location>
</feature>
<accession>A0A5M8PZB0</accession>
<comment type="caution">
    <text evidence="5">The sequence shown here is derived from an EMBL/GenBank/DDBJ whole genome shotgun (WGS) entry which is preliminary data.</text>
</comment>
<dbReference type="InterPro" id="IPR007110">
    <property type="entry name" value="Ig-like_dom"/>
</dbReference>
<feature type="domain" description="Ig-like" evidence="4">
    <location>
        <begin position="67"/>
        <end position="148"/>
    </location>
</feature>
<evidence type="ECO:0000259" key="4">
    <source>
        <dbReference type="PROSITE" id="PS50835"/>
    </source>
</evidence>
<dbReference type="Proteomes" id="UP000324767">
    <property type="component" value="Unassembled WGS sequence"/>
</dbReference>
<evidence type="ECO:0000256" key="3">
    <source>
        <dbReference type="SAM" id="SignalP"/>
    </source>
</evidence>
<feature type="region of interest" description="Disordered" evidence="1">
    <location>
        <begin position="57"/>
        <end position="78"/>
    </location>
</feature>
<gene>
    <name evidence="5" type="ORF">FRX48_01181</name>
</gene>
<sequence length="323" mass="33610">MKLVFSISGPALIVLFIYHSDALGGCANPCNCDLRCCLTITPSTLSPAAAATNMVSSSSTAKSNTPPGTSSSKPTCQTSQISTLGTLNCSYNSDQGSLCMTWPMNKTDVIVSLLVTSNIYIFQVIDYGDLNCSITTESSISDSTSPLSASSNSTFSTTTPSSSTADPSTSQSQGAAATFSACTAAPASSTASLPTHSTTSSVSSNSKPLPTGTITGITIASLIAMAALLSFALYWRQRRKSRKEWPEAGSDADDNGPPPPQSVQETGTRAAVEEHGYHDTPAPYQVSPLHSEEDLPAGAHSPPQASPRVSEEQDDRRDARPAV</sequence>
<keyword evidence="3" id="KW-0732">Signal</keyword>
<keyword evidence="2" id="KW-0812">Transmembrane</keyword>
<dbReference type="PROSITE" id="PS50835">
    <property type="entry name" value="IG_LIKE"/>
    <property type="match status" value="1"/>
</dbReference>
<keyword evidence="2" id="KW-0472">Membrane</keyword>
<feature type="signal peptide" evidence="3">
    <location>
        <begin position="1"/>
        <end position="22"/>
    </location>
</feature>
<evidence type="ECO:0000256" key="1">
    <source>
        <dbReference type="SAM" id="MobiDB-lite"/>
    </source>
</evidence>
<feature type="region of interest" description="Disordered" evidence="1">
    <location>
        <begin position="244"/>
        <end position="323"/>
    </location>
</feature>
<name>A0A5M8PZB0_9LECA</name>
<feature type="compositionally biased region" description="Basic and acidic residues" evidence="1">
    <location>
        <begin position="309"/>
        <end position="323"/>
    </location>
</feature>
<dbReference type="EMBL" id="VXIT01000002">
    <property type="protein sequence ID" value="KAA6414432.1"/>
    <property type="molecule type" value="Genomic_DNA"/>
</dbReference>
<evidence type="ECO:0000313" key="5">
    <source>
        <dbReference type="EMBL" id="KAA6414432.1"/>
    </source>
</evidence>
<feature type="transmembrane region" description="Helical" evidence="2">
    <location>
        <begin position="214"/>
        <end position="235"/>
    </location>
</feature>
<organism evidence="5 6">
    <name type="scientific">Lasallia pustulata</name>
    <dbReference type="NCBI Taxonomy" id="136370"/>
    <lineage>
        <taxon>Eukaryota</taxon>
        <taxon>Fungi</taxon>
        <taxon>Dikarya</taxon>
        <taxon>Ascomycota</taxon>
        <taxon>Pezizomycotina</taxon>
        <taxon>Lecanoromycetes</taxon>
        <taxon>OSLEUM clade</taxon>
        <taxon>Umbilicariomycetidae</taxon>
        <taxon>Umbilicariales</taxon>
        <taxon>Umbilicariaceae</taxon>
        <taxon>Lasallia</taxon>
    </lineage>
</organism>
<protein>
    <recommendedName>
        <fullName evidence="4">Ig-like domain-containing protein</fullName>
    </recommendedName>
</protein>
<feature type="chain" id="PRO_5024464825" description="Ig-like domain-containing protein" evidence="3">
    <location>
        <begin position="23"/>
        <end position="323"/>
    </location>
</feature>
<evidence type="ECO:0000313" key="6">
    <source>
        <dbReference type="Proteomes" id="UP000324767"/>
    </source>
</evidence>